<gene>
    <name evidence="1" type="ORF">BST99_06580</name>
</gene>
<dbReference type="EMBL" id="MQVX01000001">
    <property type="protein sequence ID" value="PQJ15445.1"/>
    <property type="molecule type" value="Genomic_DNA"/>
</dbReference>
<keyword evidence="2" id="KW-1185">Reference proteome</keyword>
<proteinExistence type="predicted"/>
<accession>A0A2S7T7F3</accession>
<organism evidence="1 2">
    <name type="scientific">Aureicoccus marinus</name>
    <dbReference type="NCBI Taxonomy" id="754435"/>
    <lineage>
        <taxon>Bacteria</taxon>
        <taxon>Pseudomonadati</taxon>
        <taxon>Bacteroidota</taxon>
        <taxon>Flavobacteriia</taxon>
        <taxon>Flavobacteriales</taxon>
        <taxon>Flavobacteriaceae</taxon>
        <taxon>Aureicoccus</taxon>
    </lineage>
</organism>
<evidence type="ECO:0008006" key="3">
    <source>
        <dbReference type="Google" id="ProtNLM"/>
    </source>
</evidence>
<comment type="caution">
    <text evidence="1">The sequence shown here is derived from an EMBL/GenBank/DDBJ whole genome shotgun (WGS) entry which is preliminary data.</text>
</comment>
<dbReference type="Proteomes" id="UP000239366">
    <property type="component" value="Unassembled WGS sequence"/>
</dbReference>
<evidence type="ECO:0000313" key="1">
    <source>
        <dbReference type="EMBL" id="PQJ15445.1"/>
    </source>
</evidence>
<name>A0A2S7T7F3_9FLAO</name>
<dbReference type="RefSeq" id="WP_105001095.1">
    <property type="nucleotide sequence ID" value="NZ_MQVX01000001.1"/>
</dbReference>
<dbReference type="OrthoDB" id="1143801at2"/>
<reference evidence="2" key="1">
    <citation type="submission" date="2016-11" db="EMBL/GenBank/DDBJ databases">
        <title>Trade-off between light-utilization and light-protection in marine flavobacteria.</title>
        <authorList>
            <person name="Kumagai Y."/>
            <person name="Yoshizawa S."/>
            <person name="Kogure K."/>
        </authorList>
    </citation>
    <scope>NUCLEOTIDE SEQUENCE [LARGE SCALE GENOMIC DNA]</scope>
    <source>
        <strain evidence="2">SG-18</strain>
    </source>
</reference>
<evidence type="ECO:0000313" key="2">
    <source>
        <dbReference type="Proteomes" id="UP000239366"/>
    </source>
</evidence>
<dbReference type="AlphaFoldDB" id="A0A2S7T7F3"/>
<protein>
    <recommendedName>
        <fullName evidence="3">Anti-sigma factor</fullName>
    </recommendedName>
</protein>
<sequence>MKEKDTWKELFEPLQGQWDTEEPLEGHLNRFEARLMAAAELKKQEEEEAEEEPRVRPLWSKNTGWKPLAVAASLALLIGFGIKWGSGPAPIQEQIVEFAPEVQETDFHFASLLEQQVETMQGMASEDNQELIESTLIQLNRLDADYRKLQQELVDGGNSKLLLQAMIINFQTRIDLVQQVIEQIEQYQLTKTLNDENFTI</sequence>